<dbReference type="STRING" id="1128400.I2FRN4"/>
<evidence type="ECO:0000256" key="5">
    <source>
        <dbReference type="ARBA" id="ARBA00022840"/>
    </source>
</evidence>
<dbReference type="HOGENOM" id="CLU_001882_2_3_1"/>
<feature type="domain" description="Glutaminyl-tRNA synthetase class Ib non-specific RNA-binding" evidence="15">
    <location>
        <begin position="14"/>
        <end position="172"/>
    </location>
</feature>
<keyword evidence="3 10" id="KW-0436">Ligase</keyword>
<feature type="region of interest" description="Disordered" evidence="11">
    <location>
        <begin position="188"/>
        <end position="217"/>
    </location>
</feature>
<dbReference type="Pfam" id="PF04558">
    <property type="entry name" value="tRNA_synt_1c_R1"/>
    <property type="match status" value="1"/>
</dbReference>
<dbReference type="InterPro" id="IPR020058">
    <property type="entry name" value="Glu/Gln-tRNA-synth_Ib_cat-dom"/>
</dbReference>
<feature type="compositionally biased region" description="Basic and acidic residues" evidence="11">
    <location>
        <begin position="777"/>
        <end position="789"/>
    </location>
</feature>
<dbReference type="Pfam" id="PF00749">
    <property type="entry name" value="tRNA-synt_1c"/>
    <property type="match status" value="1"/>
</dbReference>
<keyword evidence="18" id="KW-1185">Reference proteome</keyword>
<feature type="region of interest" description="Disordered" evidence="11">
    <location>
        <begin position="840"/>
        <end position="873"/>
    </location>
</feature>
<dbReference type="InterPro" id="IPR020059">
    <property type="entry name" value="Glu/Gln-tRNA-synth_Ib_codon-bd"/>
</dbReference>
<reference evidence="17 18" key="1">
    <citation type="journal article" date="2012" name="Plant Cell">
        <title>Genome comparison of barley and maize smut fungi reveals targeted loss of RNA silencing components and species-specific presence of transposable elements.</title>
        <authorList>
            <person name="Laurie J.D."/>
            <person name="Ali S."/>
            <person name="Linning R."/>
            <person name="Mannhaupt G."/>
            <person name="Wong P."/>
            <person name="Gueldener U."/>
            <person name="Muensterkoetter M."/>
            <person name="Moore R."/>
            <person name="Kahmann R."/>
            <person name="Bakkeren G."/>
            <person name="Schirawski J."/>
        </authorList>
    </citation>
    <scope>NUCLEOTIDE SEQUENCE [LARGE SCALE GENOMIC DNA]</scope>
    <source>
        <strain evidence="18">Uh4875-4</strain>
    </source>
</reference>
<dbReference type="eggNOG" id="KOG1148">
    <property type="taxonomic scope" value="Eukaryota"/>
</dbReference>
<dbReference type="InterPro" id="IPR011035">
    <property type="entry name" value="Ribosomal_bL25/Gln-tRNA_synth"/>
</dbReference>
<comment type="caution">
    <text evidence="17">The sequence shown here is derived from an EMBL/GenBank/DDBJ whole genome shotgun (WGS) entry which is preliminary data.</text>
</comment>
<evidence type="ECO:0000259" key="14">
    <source>
        <dbReference type="Pfam" id="PF04557"/>
    </source>
</evidence>
<name>I2FRN4_USTHO</name>
<evidence type="ECO:0000256" key="3">
    <source>
        <dbReference type="ARBA" id="ARBA00022598"/>
    </source>
</evidence>
<dbReference type="GO" id="GO:0006425">
    <property type="term" value="P:glutaminyl-tRNA aminoacylation"/>
    <property type="evidence" value="ECO:0007669"/>
    <property type="project" value="InterPro"/>
</dbReference>
<feature type="region of interest" description="Disordered" evidence="11">
    <location>
        <begin position="758"/>
        <end position="790"/>
    </location>
</feature>
<dbReference type="Pfam" id="PF03950">
    <property type="entry name" value="tRNA-synt_1c_C"/>
    <property type="match status" value="1"/>
</dbReference>
<evidence type="ECO:0000256" key="1">
    <source>
        <dbReference type="ARBA" id="ARBA00005594"/>
    </source>
</evidence>
<dbReference type="InterPro" id="IPR050132">
    <property type="entry name" value="Gln/Glu-tRNA_Ligase"/>
</dbReference>
<evidence type="ECO:0000256" key="9">
    <source>
        <dbReference type="ARBA" id="ARBA00048270"/>
    </source>
</evidence>
<dbReference type="OMA" id="FAWRIMG"/>
<feature type="region of interest" description="Disordered" evidence="11">
    <location>
        <begin position="355"/>
        <end position="380"/>
    </location>
</feature>
<evidence type="ECO:0000256" key="2">
    <source>
        <dbReference type="ARBA" id="ARBA00012836"/>
    </source>
</evidence>
<keyword evidence="6 10" id="KW-0648">Protein biosynthesis</keyword>
<evidence type="ECO:0000256" key="11">
    <source>
        <dbReference type="SAM" id="MobiDB-lite"/>
    </source>
</evidence>
<dbReference type="InterPro" id="IPR001412">
    <property type="entry name" value="aa-tRNA-synth_I_CS"/>
</dbReference>
<dbReference type="GO" id="GO:0005829">
    <property type="term" value="C:cytosol"/>
    <property type="evidence" value="ECO:0007669"/>
    <property type="project" value="TreeGrafter"/>
</dbReference>
<evidence type="ECO:0000256" key="4">
    <source>
        <dbReference type="ARBA" id="ARBA00022741"/>
    </source>
</evidence>
<dbReference type="GO" id="GO:0005524">
    <property type="term" value="F:ATP binding"/>
    <property type="evidence" value="ECO:0007669"/>
    <property type="project" value="UniProtKB-KW"/>
</dbReference>
<dbReference type="FunFam" id="3.90.800.10:FF:000001">
    <property type="entry name" value="Glutamine--tRNA ligase"/>
    <property type="match status" value="1"/>
</dbReference>
<dbReference type="Gene3D" id="1.10.8.1290">
    <property type="entry name" value="Glutaminyl-tRNA synthetase, non-specific RNA binding region part 1, domain 1"/>
    <property type="match status" value="1"/>
</dbReference>
<evidence type="ECO:0000313" key="17">
    <source>
        <dbReference type="EMBL" id="CCF49577.1"/>
    </source>
</evidence>
<feature type="domain" description="tRNA synthetases class I (E and Q) anti-codon binding" evidence="16">
    <location>
        <begin position="682"/>
        <end position="749"/>
    </location>
</feature>
<dbReference type="EMBL" id="CAGI01000146">
    <property type="protein sequence ID" value="CCF49577.1"/>
    <property type="molecule type" value="Genomic_DNA"/>
</dbReference>
<gene>
    <name evidence="17" type="ORF">UHOR_03065</name>
</gene>
<dbReference type="CDD" id="cd00807">
    <property type="entry name" value="GlnRS_core"/>
    <property type="match status" value="1"/>
</dbReference>
<dbReference type="AlphaFoldDB" id="I2FRN4"/>
<dbReference type="FunFam" id="3.40.50.620:FF:000183">
    <property type="entry name" value="Glutaminyl-tRNA synthetase"/>
    <property type="match status" value="1"/>
</dbReference>
<dbReference type="InterPro" id="IPR007639">
    <property type="entry name" value="Gln-tRNA-synth_Ib_RNA-bd_N"/>
</dbReference>
<comment type="catalytic activity">
    <reaction evidence="9">
        <text>tRNA(Gln) + L-glutamine + ATP = L-glutaminyl-tRNA(Gln) + AMP + diphosphate</text>
        <dbReference type="Rhea" id="RHEA:20121"/>
        <dbReference type="Rhea" id="RHEA-COMP:9662"/>
        <dbReference type="Rhea" id="RHEA-COMP:9681"/>
        <dbReference type="ChEBI" id="CHEBI:30616"/>
        <dbReference type="ChEBI" id="CHEBI:33019"/>
        <dbReference type="ChEBI" id="CHEBI:58359"/>
        <dbReference type="ChEBI" id="CHEBI:78442"/>
        <dbReference type="ChEBI" id="CHEBI:78521"/>
        <dbReference type="ChEBI" id="CHEBI:456215"/>
        <dbReference type="EC" id="6.1.1.18"/>
    </reaction>
</comment>
<feature type="domain" description="Glutaminyl-tRNA synthetase class Ib non-specific RNA-binding" evidence="14">
    <location>
        <begin position="176"/>
        <end position="251"/>
    </location>
</feature>
<evidence type="ECO:0000259" key="13">
    <source>
        <dbReference type="Pfam" id="PF03950"/>
    </source>
</evidence>
<evidence type="ECO:0000256" key="10">
    <source>
        <dbReference type="RuleBase" id="RU363037"/>
    </source>
</evidence>
<keyword evidence="7 10" id="KW-0030">Aminoacyl-tRNA synthetase</keyword>
<feature type="compositionally biased region" description="Low complexity" evidence="11">
    <location>
        <begin position="864"/>
        <end position="873"/>
    </location>
</feature>
<dbReference type="InterPro" id="IPR042558">
    <property type="entry name" value="Gln-tRNA-synth_Ib_RNA-bd_N_1"/>
</dbReference>
<accession>I2FRN4</accession>
<dbReference type="SUPFAM" id="SSF52374">
    <property type="entry name" value="Nucleotidylyl transferase"/>
    <property type="match status" value="1"/>
</dbReference>
<dbReference type="InterPro" id="IPR007638">
    <property type="entry name" value="Gln-tRNA-synth_Ib_RNA-bd_2"/>
</dbReference>
<dbReference type="FunFam" id="1.10.8.1290:FF:000002">
    <property type="entry name" value="Glutamine--tRNA ligase cytoplasmic"/>
    <property type="match status" value="1"/>
</dbReference>
<evidence type="ECO:0000313" key="18">
    <source>
        <dbReference type="Proteomes" id="UP000006174"/>
    </source>
</evidence>
<keyword evidence="5 10" id="KW-0067">ATP-binding</keyword>
<evidence type="ECO:0000256" key="7">
    <source>
        <dbReference type="ARBA" id="ARBA00023146"/>
    </source>
</evidence>
<evidence type="ECO:0000259" key="12">
    <source>
        <dbReference type="Pfam" id="PF00749"/>
    </source>
</evidence>
<keyword evidence="4 10" id="KW-0547">Nucleotide-binding</keyword>
<feature type="compositionally biased region" description="Basic and acidic residues" evidence="11">
    <location>
        <begin position="840"/>
        <end position="863"/>
    </location>
</feature>
<dbReference type="Gene3D" id="3.40.50.620">
    <property type="entry name" value="HUPs"/>
    <property type="match status" value="1"/>
</dbReference>
<protein>
    <recommendedName>
        <fullName evidence="2">glutamine--tRNA ligase</fullName>
        <ecNumber evidence="2">6.1.1.18</ecNumber>
    </recommendedName>
    <alternativeName>
        <fullName evidence="8">Glutaminyl-tRNA synthetase</fullName>
    </alternativeName>
</protein>
<dbReference type="InterPro" id="IPR014729">
    <property type="entry name" value="Rossmann-like_a/b/a_fold"/>
</dbReference>
<sequence length="873" mass="97609">MPPKVDVNDPENARLLTLFQSLNLSGNRAVETLTNPKHVAALESVINDNQLTSKTIDPKASALIISASTANQASDKNSRDYVVSRIVDGSLTSSDQVNAAYKFFANVDGEPDKAAFDKECGVGVVVTPEQCRKAVQDYVASHRSELDPVDGWPKLGSILAGLKATPEMRWASAVDVKNSVDAVLLATYGPKKAPPPKEKKPAASTSTDAKKDAAANAAPVDPDAMFKEGFLANLHKPGENPQIKPELKEQHLAATKAMVMTRFPPEPNGFLHIGHSKAIAVNFGFARYHRGLCYLRYDDTNPEAEEEKYFTSILETVRWLGFEPFKVTYSSDYFQQLYELAVELIKRGKAYVDHSTPEEIKEQRGGPERGPRKPSRFRDRPIEESLQDFEDMKNGKYPPGKVTLRMKQDIENGNPQMWDLIAYRVLEASHHRTGKDWCIYPTYDFTHCLVDSFENISHSLCTTEFILSRESYEWLCDALEVYKPRQSEYGRLALQGTVMSKRKILKLVKEGYIEDWDDPRMFTLIALRRRGVPPGAILSFISSLGVTTSKTTIQISRFDQAIRQYLEFSTPRLMMVLNPLKVTIQNLPEDHFQELEKPLHPKAPEMGTNKMPFTRTVYIDASDFRTEDSKDYFRLAPGKTVGLLQVPHPITCTSFKTNDKGEPIEVIATYGDACTPKPKAYIQWIAEHAPSNSPVRVDETRIFHQLFTSDDPAAEENYLDHVNPDSLEIVKGAMVEVGFWEVAKKSIEQARVEAAERTKKAEADAAKAPSQTETADTEGKGARAPERTAEQLVGKELVRFQGMRTAYFALDRLSGDLGLFGNKMEGGKIVLNRIVSLKEDSKKEDSKKDDNKKDDNKKDDNKKGTAGAKKGGK</sequence>
<evidence type="ECO:0000259" key="16">
    <source>
        <dbReference type="Pfam" id="PF20974"/>
    </source>
</evidence>
<dbReference type="PANTHER" id="PTHR43097:SF4">
    <property type="entry name" value="GLUTAMINE--TRNA LIGASE"/>
    <property type="match status" value="1"/>
</dbReference>
<dbReference type="Gene3D" id="1.10.10.2420">
    <property type="match status" value="1"/>
</dbReference>
<evidence type="ECO:0000256" key="6">
    <source>
        <dbReference type="ARBA" id="ARBA00022917"/>
    </source>
</evidence>
<dbReference type="PRINTS" id="PR00987">
    <property type="entry name" value="TRNASYNTHGLU"/>
</dbReference>
<dbReference type="FunFam" id="1.10.10.2420:FF:000001">
    <property type="entry name" value="Glutamine--tRNA ligase cytoplasmic"/>
    <property type="match status" value="1"/>
</dbReference>
<dbReference type="NCBIfam" id="TIGR00440">
    <property type="entry name" value="glnS"/>
    <property type="match status" value="1"/>
</dbReference>
<dbReference type="SUPFAM" id="SSF50715">
    <property type="entry name" value="Ribosomal protein L25-like"/>
    <property type="match status" value="1"/>
</dbReference>
<dbReference type="Pfam" id="PF20974">
    <property type="entry name" value="tRNA-synt_1c_C2"/>
    <property type="match status" value="1"/>
</dbReference>
<dbReference type="PROSITE" id="PS00178">
    <property type="entry name" value="AA_TRNA_LIGASE_I"/>
    <property type="match status" value="1"/>
</dbReference>
<dbReference type="Gene3D" id="2.40.240.10">
    <property type="entry name" value="Ribosomal Protein L25, Chain P"/>
    <property type="match status" value="2"/>
</dbReference>
<dbReference type="GO" id="GO:0004819">
    <property type="term" value="F:glutamine-tRNA ligase activity"/>
    <property type="evidence" value="ECO:0007669"/>
    <property type="project" value="UniProtKB-EC"/>
</dbReference>
<comment type="similarity">
    <text evidence="1 10">Belongs to the class-I aminoacyl-tRNA synthetase family.</text>
</comment>
<dbReference type="Pfam" id="PF04557">
    <property type="entry name" value="tRNA_synt_1c_R2"/>
    <property type="match status" value="1"/>
</dbReference>
<evidence type="ECO:0000256" key="8">
    <source>
        <dbReference type="ARBA" id="ARBA00030466"/>
    </source>
</evidence>
<dbReference type="InterPro" id="IPR049437">
    <property type="entry name" value="tRNA-synt_1c_C2"/>
</dbReference>
<dbReference type="EC" id="6.1.1.18" evidence="2"/>
<dbReference type="InterPro" id="IPR020056">
    <property type="entry name" value="Rbsml_bL25/Gln-tRNA_synth_N"/>
</dbReference>
<proteinExistence type="inferred from homology"/>
<evidence type="ECO:0000259" key="15">
    <source>
        <dbReference type="Pfam" id="PF04558"/>
    </source>
</evidence>
<dbReference type="FunFam" id="2.40.240.10:FF:000007">
    <property type="entry name" value="Glutamine--tRNA ligase"/>
    <property type="match status" value="1"/>
</dbReference>
<feature type="domain" description="Glutamyl/glutaminyl-tRNA synthetase class Ib anti-codon binding" evidence="13">
    <location>
        <begin position="571"/>
        <end position="670"/>
    </location>
</feature>
<dbReference type="InterPro" id="IPR000924">
    <property type="entry name" value="Glu/Gln-tRNA-synth"/>
</dbReference>
<feature type="domain" description="Glutamyl/glutaminyl-tRNA synthetase class Ib catalytic" evidence="12">
    <location>
        <begin position="259"/>
        <end position="567"/>
    </location>
</feature>
<organism evidence="17 18">
    <name type="scientific">Ustilago hordei</name>
    <name type="common">Barley covered smut fungus</name>
    <dbReference type="NCBI Taxonomy" id="120017"/>
    <lineage>
        <taxon>Eukaryota</taxon>
        <taxon>Fungi</taxon>
        <taxon>Dikarya</taxon>
        <taxon>Basidiomycota</taxon>
        <taxon>Ustilaginomycotina</taxon>
        <taxon>Ustilaginomycetes</taxon>
        <taxon>Ustilaginales</taxon>
        <taxon>Ustilaginaceae</taxon>
        <taxon>Ustilago</taxon>
    </lineage>
</organism>
<dbReference type="PANTHER" id="PTHR43097">
    <property type="entry name" value="GLUTAMINE-TRNA LIGASE"/>
    <property type="match status" value="1"/>
</dbReference>
<dbReference type="InterPro" id="IPR004514">
    <property type="entry name" value="Gln-tRNA-synth"/>
</dbReference>
<dbReference type="Proteomes" id="UP000006174">
    <property type="component" value="Unassembled WGS sequence"/>
</dbReference>
<dbReference type="InterPro" id="IPR042559">
    <property type="entry name" value="Gln-tRNA-synth_Ib_RNA-bd_N_2"/>
</dbReference>